<proteinExistence type="predicted"/>
<sequence length="208" mass="23953">MKEMIFIFSLLVLLSWGTNGVYDQVPQEISEEYRALDRELYKDERGGMSYEALRGKYLEKLTRLKEQADALMNIQTGDVKTEEKKELVKCLKRMENNIFKLTTAQELLKQPRTKLVADSLRATTQDSEGYTKSSQIMRNYQNTLMREVLDRYPGKSNDKIRRAAVDSVFTIMRALRTVPRKPVKKTIKLSNGMMKSGHLVYAISALGD</sequence>
<name>A0A6N3V915_BACOV</name>
<dbReference type="AlphaFoldDB" id="A0A6N3V915"/>
<evidence type="ECO:0000313" key="1">
    <source>
        <dbReference type="EMBL" id="KAA3804548.1"/>
    </source>
</evidence>
<reference evidence="1 2" key="1">
    <citation type="journal article" date="2019" name="Nat. Med.">
        <title>A library of human gut bacterial isolates paired with longitudinal multiomics data enables mechanistic microbiome research.</title>
        <authorList>
            <person name="Poyet M."/>
            <person name="Groussin M."/>
            <person name="Gibbons S.M."/>
            <person name="Avila-Pacheco J."/>
            <person name="Jiang X."/>
            <person name="Kearney S.M."/>
            <person name="Perrotta A.R."/>
            <person name="Berdy B."/>
            <person name="Zhao S."/>
            <person name="Lieberman T.D."/>
            <person name="Swanson P.K."/>
            <person name="Smith M."/>
            <person name="Roesemann S."/>
            <person name="Alexander J.E."/>
            <person name="Rich S.A."/>
            <person name="Livny J."/>
            <person name="Vlamakis H."/>
            <person name="Clish C."/>
            <person name="Bullock K."/>
            <person name="Deik A."/>
            <person name="Scott J."/>
            <person name="Pierce K.A."/>
            <person name="Xavier R.J."/>
            <person name="Alm E.J."/>
        </authorList>
    </citation>
    <scope>NUCLEOTIDE SEQUENCE [LARGE SCALE GENOMIC DNA]</scope>
    <source>
        <strain evidence="1 2">BIOML-A183</strain>
    </source>
</reference>
<dbReference type="EMBL" id="VWLX01000008">
    <property type="protein sequence ID" value="KAA3804548.1"/>
    <property type="molecule type" value="Genomic_DNA"/>
</dbReference>
<comment type="caution">
    <text evidence="1">The sequence shown here is derived from an EMBL/GenBank/DDBJ whole genome shotgun (WGS) entry which is preliminary data.</text>
</comment>
<accession>A0A6N3V915</accession>
<dbReference type="Proteomes" id="UP000460135">
    <property type="component" value="Unassembled WGS sequence"/>
</dbReference>
<gene>
    <name evidence="1" type="ORF">F3F51_12135</name>
</gene>
<evidence type="ECO:0000313" key="2">
    <source>
        <dbReference type="Proteomes" id="UP000460135"/>
    </source>
</evidence>
<protein>
    <submittedName>
        <fullName evidence="1">Uncharacterized protein</fullName>
    </submittedName>
</protein>
<organism evidence="1 2">
    <name type="scientific">Bacteroides ovatus</name>
    <dbReference type="NCBI Taxonomy" id="28116"/>
    <lineage>
        <taxon>Bacteria</taxon>
        <taxon>Pseudomonadati</taxon>
        <taxon>Bacteroidota</taxon>
        <taxon>Bacteroidia</taxon>
        <taxon>Bacteroidales</taxon>
        <taxon>Bacteroidaceae</taxon>
        <taxon>Bacteroides</taxon>
    </lineage>
</organism>